<dbReference type="InterPro" id="IPR036508">
    <property type="entry name" value="Chitin-bd_dom_sf"/>
</dbReference>
<dbReference type="InterPro" id="IPR050314">
    <property type="entry name" value="Glycosyl_Hydrlase_18"/>
</dbReference>
<evidence type="ECO:0000256" key="2">
    <source>
        <dbReference type="ARBA" id="ARBA00022669"/>
    </source>
</evidence>
<keyword evidence="5" id="KW-1015">Disulfide bond</keyword>
<keyword evidence="4 7" id="KW-0378">Hydrolase</keyword>
<dbReference type="Pfam" id="PF01607">
    <property type="entry name" value="CBM_14"/>
    <property type="match status" value="1"/>
</dbReference>
<keyword evidence="3 9" id="KW-0732">Signal</keyword>
<dbReference type="SMART" id="SM00636">
    <property type="entry name" value="Glyco_18"/>
    <property type="match status" value="2"/>
</dbReference>
<dbReference type="PANTHER" id="PTHR11177">
    <property type="entry name" value="CHITINASE"/>
    <property type="match status" value="1"/>
</dbReference>
<dbReference type="FunFam" id="2.170.140.10:FF:000007">
    <property type="entry name" value="Acidic mammalian chitinase"/>
    <property type="match status" value="1"/>
</dbReference>
<keyword evidence="6 7" id="KW-0326">Glycosidase</keyword>
<dbReference type="CDD" id="cd02872">
    <property type="entry name" value="GH18_chitolectin_chitotriosidase"/>
    <property type="match status" value="2"/>
</dbReference>
<evidence type="ECO:0000256" key="6">
    <source>
        <dbReference type="ARBA" id="ARBA00023295"/>
    </source>
</evidence>
<dbReference type="PROSITE" id="PS51910">
    <property type="entry name" value="GH18_2"/>
    <property type="match status" value="2"/>
</dbReference>
<dbReference type="FunFam" id="3.20.20.80:FF:000007">
    <property type="entry name" value="Acidic mammalian chitinase"/>
    <property type="match status" value="2"/>
</dbReference>
<protein>
    <submittedName>
        <fullName evidence="12">Uncharacterized protein</fullName>
    </submittedName>
</protein>
<dbReference type="PANTHER" id="PTHR11177:SF317">
    <property type="entry name" value="CHITINASE 12-RELATED"/>
    <property type="match status" value="1"/>
</dbReference>
<dbReference type="SMART" id="SM00494">
    <property type="entry name" value="ChtBD2"/>
    <property type="match status" value="1"/>
</dbReference>
<accession>A0A1B6CMH7</accession>
<sequence>MISIKRAQQLLLLVVAILILIQTTDSTTTTTRRRLRRPSTSASSSTNRVRSDQETSSSNRFKVRSRVTPSVLTRKSSTTAVTKKEKEKDEGYKIVCYYTNWSQYRPKHGKFLPEDIEPDLCTHIIFAFGWLKKGKLSSYESNDESKDGKVGLYDRIKNLKKANPKLKTLLAIGGWSFGTQKFKDMSASRYSRQTFIYSAIPFLRARNFDGLDIDWEYPKGSDDKKNYVMLLKELREAFEAEAQEIKKPRLLLTAAVPVGPDNVKGGYDVPAVASYLDFINLMAYDFHGKWERETGHNAPLYAPSSDSEWRKQLSVDHAATMWVRLGAPKDKLVIGMATYGRTFTLSNSNNYKVNSPASGGGKAGEFTKEGGFLAYYEVCEMLRNGASYVWDDEMKVPYAIQGDQWVGFDDERSIRHKMGWIKDNGYGGAMVWTVDMDDFTGTLCGGDVKYPLIGAMREELRGIKRNNNAKDVDWSKVANSIIVDATTKPSPIKISVSDLISRVKGVKPQVTALQTNNINTNERPAQVMCYMTSWSQKRPGAGKFSPSNIDPTLCTHVIYAFGTLKDHMLMESDDKESEKYEKVVALREKNPDLKILLAIGGWAFGSTPFKELTGNVFRMNQFVYQAIEFLREYKFNGLDVDWEYPRGADDRASYVNLLKELRLAFEGEAKSSGQPRLLLTAAVPASFEAIAAGYDVPEIAKYLDFINVMTYDFHGQWERQVGHNSPLYPLDSATAYQKKLTVDYSAREWVKQGAPKEKLMIGMPTYGRSFTLVDPGKFDIGAPASGGGTPGKYTGEAGFMSYYEVCEFLHGENTTLVWDNEQQVPFAYRKDQWVGFDDERSLKTKMGWLKEEGFGGIMIWSVDMDDFRGQCGSGKYPLITAMKQDLENYTVKLEYDGPYETSSPNGVYTTKDPTSVTCEEEDGHISYHPDKADCTMYYMCEGERKHHMPCPSNLVFNPNENVCDWPENVEGCMHHTQAPPTSRR</sequence>
<evidence type="ECO:0000256" key="7">
    <source>
        <dbReference type="RuleBase" id="RU000489"/>
    </source>
</evidence>
<dbReference type="GO" id="GO:0006032">
    <property type="term" value="P:chitin catabolic process"/>
    <property type="evidence" value="ECO:0007669"/>
    <property type="project" value="TreeGrafter"/>
</dbReference>
<feature type="chain" id="PRO_5008580494" evidence="9">
    <location>
        <begin position="27"/>
        <end position="984"/>
    </location>
</feature>
<dbReference type="Gene3D" id="3.10.50.10">
    <property type="match status" value="2"/>
</dbReference>
<evidence type="ECO:0000256" key="8">
    <source>
        <dbReference type="SAM" id="MobiDB-lite"/>
    </source>
</evidence>
<evidence type="ECO:0000256" key="5">
    <source>
        <dbReference type="ARBA" id="ARBA00023157"/>
    </source>
</evidence>
<dbReference type="PROSITE" id="PS50940">
    <property type="entry name" value="CHIT_BIND_II"/>
    <property type="match status" value="1"/>
</dbReference>
<evidence type="ECO:0000256" key="4">
    <source>
        <dbReference type="ARBA" id="ARBA00022801"/>
    </source>
</evidence>
<feature type="region of interest" description="Disordered" evidence="8">
    <location>
        <begin position="28"/>
        <end position="69"/>
    </location>
</feature>
<dbReference type="SUPFAM" id="SSF54556">
    <property type="entry name" value="Chitinase insertion domain"/>
    <property type="match status" value="2"/>
</dbReference>
<dbReference type="Pfam" id="PF00704">
    <property type="entry name" value="Glyco_hydro_18"/>
    <property type="match status" value="2"/>
</dbReference>
<dbReference type="FunFam" id="3.10.50.10:FF:000001">
    <property type="entry name" value="Chitinase 3-like 1"/>
    <property type="match status" value="2"/>
</dbReference>
<evidence type="ECO:0000313" key="12">
    <source>
        <dbReference type="EMBL" id="JAS14568.1"/>
    </source>
</evidence>
<dbReference type="PROSITE" id="PS01095">
    <property type="entry name" value="GH18_1"/>
    <property type="match status" value="2"/>
</dbReference>
<evidence type="ECO:0000256" key="1">
    <source>
        <dbReference type="ARBA" id="ARBA00009121"/>
    </source>
</evidence>
<dbReference type="InterPro" id="IPR002557">
    <property type="entry name" value="Chitin-bd_dom"/>
</dbReference>
<dbReference type="InterPro" id="IPR001223">
    <property type="entry name" value="Glyco_hydro18_cat"/>
</dbReference>
<dbReference type="Gene3D" id="3.20.20.80">
    <property type="entry name" value="Glycosidases"/>
    <property type="match status" value="2"/>
</dbReference>
<organism evidence="12">
    <name type="scientific">Clastoptera arizonana</name>
    <name type="common">Arizona spittle bug</name>
    <dbReference type="NCBI Taxonomy" id="38151"/>
    <lineage>
        <taxon>Eukaryota</taxon>
        <taxon>Metazoa</taxon>
        <taxon>Ecdysozoa</taxon>
        <taxon>Arthropoda</taxon>
        <taxon>Hexapoda</taxon>
        <taxon>Insecta</taxon>
        <taxon>Pterygota</taxon>
        <taxon>Neoptera</taxon>
        <taxon>Paraneoptera</taxon>
        <taxon>Hemiptera</taxon>
        <taxon>Auchenorrhyncha</taxon>
        <taxon>Cercopoidea</taxon>
        <taxon>Clastopteridae</taxon>
        <taxon>Clastoptera</taxon>
    </lineage>
</organism>
<feature type="signal peptide" evidence="9">
    <location>
        <begin position="1"/>
        <end position="26"/>
    </location>
</feature>
<feature type="domain" description="GH18" evidence="11">
    <location>
        <begin position="525"/>
        <end position="889"/>
    </location>
</feature>
<dbReference type="AlphaFoldDB" id="A0A1B6CMH7"/>
<evidence type="ECO:0000259" key="10">
    <source>
        <dbReference type="PROSITE" id="PS50940"/>
    </source>
</evidence>
<comment type="similarity">
    <text evidence="1">Belongs to the glycosyl hydrolase 18 family. Chitinase class II subfamily.</text>
</comment>
<dbReference type="InterPro" id="IPR017853">
    <property type="entry name" value="GH"/>
</dbReference>
<feature type="domain" description="Chitin-binding type-2" evidence="10">
    <location>
        <begin position="915"/>
        <end position="974"/>
    </location>
</feature>
<dbReference type="SUPFAM" id="SSF57625">
    <property type="entry name" value="Invertebrate chitin-binding proteins"/>
    <property type="match status" value="1"/>
</dbReference>
<dbReference type="InterPro" id="IPR011583">
    <property type="entry name" value="Chitinase_II/V-like_cat"/>
</dbReference>
<dbReference type="InterPro" id="IPR029070">
    <property type="entry name" value="Chitinase_insertion_sf"/>
</dbReference>
<dbReference type="GO" id="GO:0004568">
    <property type="term" value="F:chitinase activity"/>
    <property type="evidence" value="ECO:0007669"/>
    <property type="project" value="UniProtKB-ARBA"/>
</dbReference>
<dbReference type="GO" id="GO:0008061">
    <property type="term" value="F:chitin binding"/>
    <property type="evidence" value="ECO:0007669"/>
    <property type="project" value="UniProtKB-KW"/>
</dbReference>
<dbReference type="GO" id="GO:0005975">
    <property type="term" value="P:carbohydrate metabolic process"/>
    <property type="evidence" value="ECO:0007669"/>
    <property type="project" value="InterPro"/>
</dbReference>
<dbReference type="SUPFAM" id="SSF51445">
    <property type="entry name" value="(Trans)glycosidases"/>
    <property type="match status" value="2"/>
</dbReference>
<dbReference type="InterPro" id="IPR001579">
    <property type="entry name" value="Glyco_hydro_18_chit_AS"/>
</dbReference>
<keyword evidence="2" id="KW-0147">Chitin-binding</keyword>
<gene>
    <name evidence="12" type="ORF">g.13107</name>
</gene>
<name>A0A1B6CMH7_9HEMI</name>
<proteinExistence type="inferred from homology"/>
<feature type="domain" description="GH18" evidence="11">
    <location>
        <begin position="92"/>
        <end position="463"/>
    </location>
</feature>
<evidence type="ECO:0000256" key="9">
    <source>
        <dbReference type="SAM" id="SignalP"/>
    </source>
</evidence>
<dbReference type="Gene3D" id="2.170.140.10">
    <property type="entry name" value="Chitin binding domain"/>
    <property type="match status" value="1"/>
</dbReference>
<dbReference type="GO" id="GO:0005576">
    <property type="term" value="C:extracellular region"/>
    <property type="evidence" value="ECO:0007669"/>
    <property type="project" value="InterPro"/>
</dbReference>
<reference evidence="12" key="1">
    <citation type="submission" date="2015-12" db="EMBL/GenBank/DDBJ databases">
        <title>De novo transcriptome assembly of four potential Pierce s Disease insect vectors from Arizona vineyards.</title>
        <authorList>
            <person name="Tassone E.E."/>
        </authorList>
    </citation>
    <scope>NUCLEOTIDE SEQUENCE</scope>
</reference>
<dbReference type="EMBL" id="GEDC01022730">
    <property type="protein sequence ID" value="JAS14568.1"/>
    <property type="molecule type" value="Transcribed_RNA"/>
</dbReference>
<evidence type="ECO:0000259" key="11">
    <source>
        <dbReference type="PROSITE" id="PS51910"/>
    </source>
</evidence>
<evidence type="ECO:0000256" key="3">
    <source>
        <dbReference type="ARBA" id="ARBA00022729"/>
    </source>
</evidence>
<feature type="compositionally biased region" description="Low complexity" evidence="8">
    <location>
        <begin position="38"/>
        <end position="48"/>
    </location>
</feature>